<protein>
    <recommendedName>
        <fullName evidence="10">Serine/threonine-protein phosphatase PGAM5, mitochondrial</fullName>
        <ecNumber evidence="3">3.1.3.16</ecNumber>
    </recommendedName>
    <alternativeName>
        <fullName evidence="12">Phosphoglycerate mutase family member 5 homolog</fullName>
    </alternativeName>
    <alternativeName>
        <fullName evidence="11">Serine/threonine-protein phosphatase Pgam5, mitochondrial</fullName>
    </alternativeName>
</protein>
<evidence type="ECO:0000256" key="2">
    <source>
        <dbReference type="ARBA" id="ARBA00006717"/>
    </source>
</evidence>
<dbReference type="SUPFAM" id="SSF53254">
    <property type="entry name" value="Phosphoglycerate mutase-like"/>
    <property type="match status" value="1"/>
</dbReference>
<dbReference type="SMART" id="SM00855">
    <property type="entry name" value="PGAM"/>
    <property type="match status" value="1"/>
</dbReference>
<dbReference type="AlphaFoldDB" id="A0A0N7ZCK8"/>
<evidence type="ECO:0000256" key="14">
    <source>
        <dbReference type="ARBA" id="ARBA00048336"/>
    </source>
</evidence>
<dbReference type="Pfam" id="PF00300">
    <property type="entry name" value="His_Phos_1"/>
    <property type="match status" value="2"/>
</dbReference>
<dbReference type="GO" id="GO:0004722">
    <property type="term" value="F:protein serine/threonine phosphatase activity"/>
    <property type="evidence" value="ECO:0007669"/>
    <property type="project" value="UniProtKB-EC"/>
</dbReference>
<dbReference type="PANTHER" id="PTHR20935">
    <property type="entry name" value="PHOSPHOGLYCERATE MUTASE-RELATED"/>
    <property type="match status" value="1"/>
</dbReference>
<sequence length="301" mass="34132">MSWFRGASRLGVVAAAAGGSVAGFLLGRDEQRASVDASWTTGYTPSVKWDWNWDRRDADSLVKPLKHKPDFNNNNNNLTNANHFSNDINNNMIEAREEKLEKARATASRHLIFVRHGQYNLHASADQDRTLTRLGRDQAALTGERLKELGLPYSRFVYSTMTRATETANIIREKIGEVEEIDHCDLLREGAPVPPEPPLGSWKPEMHKFYTDGARIEAAFRKYVHRAAPSQEKDSYEVFVCHANVIRYFVCRALQLPPEAWLRISLHNGSITHLVVRPDGRVVVWHLGDCGYMPPEKLSRT</sequence>
<evidence type="ECO:0000256" key="3">
    <source>
        <dbReference type="ARBA" id="ARBA00013081"/>
    </source>
</evidence>
<dbReference type="FunFam" id="3.40.50.1240:FF:000009">
    <property type="entry name" value="serine/threonine-protein phosphatase PGAM5, mitochondrial isoform X1"/>
    <property type="match status" value="1"/>
</dbReference>
<comment type="subunit">
    <text evidence="9">Interacts with Pk92B/ASK1.</text>
</comment>
<dbReference type="GO" id="GO:0005741">
    <property type="term" value="C:mitochondrial outer membrane"/>
    <property type="evidence" value="ECO:0007669"/>
    <property type="project" value="UniProtKB-SubCell"/>
</dbReference>
<proteinExistence type="inferred from homology"/>
<evidence type="ECO:0000256" key="6">
    <source>
        <dbReference type="ARBA" id="ARBA00023128"/>
    </source>
</evidence>
<evidence type="ECO:0000256" key="8">
    <source>
        <dbReference type="ARBA" id="ARBA00037234"/>
    </source>
</evidence>
<dbReference type="Gene3D" id="3.40.50.1240">
    <property type="entry name" value="Phosphoglycerate mutase-like"/>
    <property type="match status" value="1"/>
</dbReference>
<evidence type="ECO:0000256" key="1">
    <source>
        <dbReference type="ARBA" id="ARBA00004294"/>
    </source>
</evidence>
<dbReference type="EC" id="3.1.3.16" evidence="3"/>
<comment type="subcellular location">
    <subcellularLocation>
        <location evidence="1">Mitochondrion outer membrane</location>
    </subcellularLocation>
</comment>
<evidence type="ECO:0000256" key="7">
    <source>
        <dbReference type="ARBA" id="ARBA00023136"/>
    </source>
</evidence>
<dbReference type="InterPro" id="IPR029033">
    <property type="entry name" value="His_PPase_superfam"/>
</dbReference>
<evidence type="ECO:0000256" key="5">
    <source>
        <dbReference type="ARBA" id="ARBA00022801"/>
    </source>
</evidence>
<keyword evidence="6" id="KW-0496">Mitochondrion</keyword>
<organism evidence="15">
    <name type="scientific">Scylla olivacea</name>
    <name type="common">Orange mud crab</name>
    <name type="synonym">Cancer olivacea</name>
    <dbReference type="NCBI Taxonomy" id="85551"/>
    <lineage>
        <taxon>Eukaryota</taxon>
        <taxon>Metazoa</taxon>
        <taxon>Ecdysozoa</taxon>
        <taxon>Arthropoda</taxon>
        <taxon>Crustacea</taxon>
        <taxon>Multicrustacea</taxon>
        <taxon>Malacostraca</taxon>
        <taxon>Eumalacostraca</taxon>
        <taxon>Eucarida</taxon>
        <taxon>Decapoda</taxon>
        <taxon>Pleocyemata</taxon>
        <taxon>Brachyura</taxon>
        <taxon>Eubrachyura</taxon>
        <taxon>Portunoidea</taxon>
        <taxon>Portunidae</taxon>
        <taxon>Portuninae</taxon>
        <taxon>Scylla</taxon>
    </lineage>
</organism>
<evidence type="ECO:0000256" key="4">
    <source>
        <dbReference type="ARBA" id="ARBA00022787"/>
    </source>
</evidence>
<dbReference type="PANTHER" id="PTHR20935:SF0">
    <property type="entry name" value="SERINE_THREONINE-PROTEIN PHOSPHATASE PGAM5, MITOCHONDRIAL"/>
    <property type="match status" value="1"/>
</dbReference>
<evidence type="ECO:0000256" key="9">
    <source>
        <dbReference type="ARBA" id="ARBA00038605"/>
    </source>
</evidence>
<dbReference type="InterPro" id="IPR013078">
    <property type="entry name" value="His_Pase_superF_clade-1"/>
</dbReference>
<dbReference type="InterPro" id="IPR051021">
    <property type="entry name" value="Mito_Ser/Thr_phosphatase"/>
</dbReference>
<comment type="catalytic activity">
    <reaction evidence="13">
        <text>O-phospho-L-seryl-[protein] + H2O = L-seryl-[protein] + phosphate</text>
        <dbReference type="Rhea" id="RHEA:20629"/>
        <dbReference type="Rhea" id="RHEA-COMP:9863"/>
        <dbReference type="Rhea" id="RHEA-COMP:11604"/>
        <dbReference type="ChEBI" id="CHEBI:15377"/>
        <dbReference type="ChEBI" id="CHEBI:29999"/>
        <dbReference type="ChEBI" id="CHEBI:43474"/>
        <dbReference type="ChEBI" id="CHEBI:83421"/>
        <dbReference type="EC" id="3.1.3.16"/>
    </reaction>
</comment>
<evidence type="ECO:0000256" key="13">
    <source>
        <dbReference type="ARBA" id="ARBA00047761"/>
    </source>
</evidence>
<evidence type="ECO:0000313" key="15">
    <source>
        <dbReference type="EMBL" id="JAI64728.1"/>
    </source>
</evidence>
<name>A0A0N7ZCK8_SCYOL</name>
<accession>A0A0N7ZCK8</accession>
<comment type="function">
    <text evidence="8">Displays phosphatase activity for serine/threonine residues, and dephosphorylates and activates Pk92B kinase. Has apparently no phosphoglycerate mutase activity.</text>
</comment>
<evidence type="ECO:0000256" key="12">
    <source>
        <dbReference type="ARBA" id="ARBA00042520"/>
    </source>
</evidence>
<evidence type="ECO:0000256" key="10">
    <source>
        <dbReference type="ARBA" id="ARBA00039765"/>
    </source>
</evidence>
<dbReference type="EMBL" id="GDRN01065142">
    <property type="protein sequence ID" value="JAI64728.1"/>
    <property type="molecule type" value="Transcribed_RNA"/>
</dbReference>
<keyword evidence="7" id="KW-0472">Membrane</keyword>
<comment type="catalytic activity">
    <reaction evidence="14">
        <text>O-phospho-L-threonyl-[protein] + H2O = L-threonyl-[protein] + phosphate</text>
        <dbReference type="Rhea" id="RHEA:47004"/>
        <dbReference type="Rhea" id="RHEA-COMP:11060"/>
        <dbReference type="Rhea" id="RHEA-COMP:11605"/>
        <dbReference type="ChEBI" id="CHEBI:15377"/>
        <dbReference type="ChEBI" id="CHEBI:30013"/>
        <dbReference type="ChEBI" id="CHEBI:43474"/>
        <dbReference type="ChEBI" id="CHEBI:61977"/>
        <dbReference type="EC" id="3.1.3.16"/>
    </reaction>
</comment>
<dbReference type="CDD" id="cd07067">
    <property type="entry name" value="HP_PGM_like"/>
    <property type="match status" value="1"/>
</dbReference>
<dbReference type="GO" id="GO:0090141">
    <property type="term" value="P:positive regulation of mitochondrial fission"/>
    <property type="evidence" value="ECO:0007669"/>
    <property type="project" value="TreeGrafter"/>
</dbReference>
<evidence type="ECO:0000256" key="11">
    <source>
        <dbReference type="ARBA" id="ARBA00040722"/>
    </source>
</evidence>
<keyword evidence="4" id="KW-1000">Mitochondrion outer membrane</keyword>
<keyword evidence="5" id="KW-0378">Hydrolase</keyword>
<comment type="similarity">
    <text evidence="2">Belongs to the phosphoglycerate mutase family. BPG-dependent PGAM subfamily.</text>
</comment>
<reference evidence="15" key="1">
    <citation type="submission" date="2015-09" db="EMBL/GenBank/DDBJ databases">
        <title>Scylla olivacea transcriptome.</title>
        <authorList>
            <person name="Ikhwanuddin M."/>
        </authorList>
    </citation>
    <scope>NUCLEOTIDE SEQUENCE</scope>
</reference>